<accession>A0A6J7WYR4</accession>
<gene>
    <name evidence="2" type="ORF">UFOVP380_20</name>
</gene>
<proteinExistence type="predicted"/>
<reference evidence="2" key="1">
    <citation type="submission" date="2020-05" db="EMBL/GenBank/DDBJ databases">
        <authorList>
            <person name="Chiriac C."/>
            <person name="Salcher M."/>
            <person name="Ghai R."/>
            <person name="Kavagutti S V."/>
        </authorList>
    </citation>
    <scope>NUCLEOTIDE SEQUENCE</scope>
</reference>
<evidence type="ECO:0000313" key="2">
    <source>
        <dbReference type="EMBL" id="CAB5223229.1"/>
    </source>
</evidence>
<sequence>MAMKIAVLDILGVLARKKIGFIELDAVVGETITFNNTVTSAPIESGESITDHVFNQPLELSLECIISEADIVRQFTDSAAPKARIEAYESLKDLWRSKAPVEVVAGYETYTNMLVGNITIPRTNADGNSIRFNVSLVQATILDSALSSSKRKRAKKGRKQGVIANNSIEAVAKRIKERLVP</sequence>
<evidence type="ECO:0000259" key="1">
    <source>
        <dbReference type="Pfam" id="PF21821"/>
    </source>
</evidence>
<feature type="domain" description="Dit-like phage tail protein N-terminal" evidence="1">
    <location>
        <begin position="24"/>
        <end position="145"/>
    </location>
</feature>
<name>A0A6J7WYR4_9CAUD</name>
<dbReference type="InterPro" id="IPR048494">
    <property type="entry name" value="Dit-like_N"/>
</dbReference>
<dbReference type="Pfam" id="PF21821">
    <property type="entry name" value="Dit_like"/>
    <property type="match status" value="1"/>
</dbReference>
<organism evidence="2">
    <name type="scientific">uncultured Caudovirales phage</name>
    <dbReference type="NCBI Taxonomy" id="2100421"/>
    <lineage>
        <taxon>Viruses</taxon>
        <taxon>Duplodnaviria</taxon>
        <taxon>Heunggongvirae</taxon>
        <taxon>Uroviricota</taxon>
        <taxon>Caudoviricetes</taxon>
        <taxon>Peduoviridae</taxon>
        <taxon>Maltschvirus</taxon>
        <taxon>Maltschvirus maltsch</taxon>
    </lineage>
</organism>
<dbReference type="EMBL" id="LR798317">
    <property type="protein sequence ID" value="CAB5223229.1"/>
    <property type="molecule type" value="Genomic_DNA"/>
</dbReference>
<protein>
    <recommendedName>
        <fullName evidence="1">Dit-like phage tail protein N-terminal domain-containing protein</fullName>
    </recommendedName>
</protein>